<comment type="caution">
    <text evidence="4">The sequence shown here is derived from an EMBL/GenBank/DDBJ whole genome shotgun (WGS) entry which is preliminary data.</text>
</comment>
<dbReference type="EMBL" id="BRXW01000107">
    <property type="protein sequence ID" value="GMI06909.1"/>
    <property type="molecule type" value="Genomic_DNA"/>
</dbReference>
<dbReference type="Proteomes" id="UP001165122">
    <property type="component" value="Unassembled WGS sequence"/>
</dbReference>
<dbReference type="PANTHER" id="PTHR12184:SF1">
    <property type="entry name" value="UBIQUINOL-CYTOCHROME-C REDUCTASE COMPLEX ASSEMBLY FACTOR 1"/>
    <property type="match status" value="1"/>
</dbReference>
<comment type="similarity">
    <text evidence="1">Belongs to the CBP3 family.</text>
</comment>
<dbReference type="InterPro" id="IPR007129">
    <property type="entry name" value="Ubiqinol_cyt_c_chaperone_CPB3"/>
</dbReference>
<name>A0A9W7F879_9STRA</name>
<dbReference type="Gene3D" id="2.20.70.10">
    <property type="match status" value="1"/>
</dbReference>
<dbReference type="Pfam" id="PF00397">
    <property type="entry name" value="WW"/>
    <property type="match status" value="1"/>
</dbReference>
<dbReference type="SUPFAM" id="SSF51045">
    <property type="entry name" value="WW domain"/>
    <property type="match status" value="1"/>
</dbReference>
<sequence>MASIRYSLHSSLRPAVSSRNVSSSLIPGSNPNRVDTVGSSAPSRSLSNTKPQLQASGMWSSPFLSKLLGLTSSESTRILQSQSLYASCVHQSNQKTFYKTGKIRRDFKSKHMLLSLHVWMVHKRLIHPSTSDSGKLIQESLFDRLWEDTLSRIRSQGLPELTVNSHLKNVQKYTFSSLMGFDHALTFESEEEKLDELGGELWRKVYMRNEKLPVDHVLRLAKYVMEEKEMVMNLEEGLFERGEIPWAKPPEWRNVLSDDGSVFQDDETEEEFLNRQKDEIEKSGGVFIDDIDLEEGWKLALTDGGKVYYYHERTRESTWVKPERKKA</sequence>
<dbReference type="InterPro" id="IPR021150">
    <property type="entry name" value="Ubiq_cyt_c_chap"/>
</dbReference>
<proteinExistence type="inferred from homology"/>
<dbReference type="AlphaFoldDB" id="A0A9W7F879"/>
<evidence type="ECO:0000259" key="3">
    <source>
        <dbReference type="PROSITE" id="PS50020"/>
    </source>
</evidence>
<dbReference type="PROSITE" id="PS01159">
    <property type="entry name" value="WW_DOMAIN_1"/>
    <property type="match status" value="1"/>
</dbReference>
<dbReference type="SMART" id="SM00456">
    <property type="entry name" value="WW"/>
    <property type="match status" value="1"/>
</dbReference>
<dbReference type="Pfam" id="PF03981">
    <property type="entry name" value="Ubiq_cyt_C_chap"/>
    <property type="match status" value="1"/>
</dbReference>
<dbReference type="PROSITE" id="PS50020">
    <property type="entry name" value="WW_DOMAIN_2"/>
    <property type="match status" value="1"/>
</dbReference>
<evidence type="ECO:0000313" key="5">
    <source>
        <dbReference type="Proteomes" id="UP001165122"/>
    </source>
</evidence>
<evidence type="ECO:0000313" key="4">
    <source>
        <dbReference type="EMBL" id="GMI06909.1"/>
    </source>
</evidence>
<gene>
    <name evidence="4" type="ORF">TrLO_g13167</name>
</gene>
<dbReference type="GO" id="GO:0034551">
    <property type="term" value="P:mitochondrial respiratory chain complex III assembly"/>
    <property type="evidence" value="ECO:0007669"/>
    <property type="project" value="TreeGrafter"/>
</dbReference>
<dbReference type="InterPro" id="IPR036020">
    <property type="entry name" value="WW_dom_sf"/>
</dbReference>
<reference evidence="5" key="1">
    <citation type="journal article" date="2023" name="Commun. Biol.">
        <title>Genome analysis of Parmales, the sister group of diatoms, reveals the evolutionary specialization of diatoms from phago-mixotrophs to photoautotrophs.</title>
        <authorList>
            <person name="Ban H."/>
            <person name="Sato S."/>
            <person name="Yoshikawa S."/>
            <person name="Yamada K."/>
            <person name="Nakamura Y."/>
            <person name="Ichinomiya M."/>
            <person name="Sato N."/>
            <person name="Blanc-Mathieu R."/>
            <person name="Endo H."/>
            <person name="Kuwata A."/>
            <person name="Ogata H."/>
        </authorList>
    </citation>
    <scope>NUCLEOTIDE SEQUENCE [LARGE SCALE GENOMIC DNA]</scope>
    <source>
        <strain evidence="5">NIES 3700</strain>
    </source>
</reference>
<organism evidence="4 5">
    <name type="scientific">Triparma laevis f. longispina</name>
    <dbReference type="NCBI Taxonomy" id="1714387"/>
    <lineage>
        <taxon>Eukaryota</taxon>
        <taxon>Sar</taxon>
        <taxon>Stramenopiles</taxon>
        <taxon>Ochrophyta</taxon>
        <taxon>Bolidophyceae</taxon>
        <taxon>Parmales</taxon>
        <taxon>Triparmaceae</taxon>
        <taxon>Triparma</taxon>
    </lineage>
</organism>
<dbReference type="GO" id="GO:0005739">
    <property type="term" value="C:mitochondrion"/>
    <property type="evidence" value="ECO:0007669"/>
    <property type="project" value="TreeGrafter"/>
</dbReference>
<dbReference type="InterPro" id="IPR001202">
    <property type="entry name" value="WW_dom"/>
</dbReference>
<feature type="region of interest" description="Disordered" evidence="2">
    <location>
        <begin position="19"/>
        <end position="54"/>
    </location>
</feature>
<dbReference type="CDD" id="cd00201">
    <property type="entry name" value="WW"/>
    <property type="match status" value="1"/>
</dbReference>
<evidence type="ECO:0000256" key="1">
    <source>
        <dbReference type="ARBA" id="ARBA00006407"/>
    </source>
</evidence>
<keyword evidence="5" id="KW-1185">Reference proteome</keyword>
<dbReference type="OrthoDB" id="10253878at2759"/>
<feature type="domain" description="WW" evidence="3">
    <location>
        <begin position="291"/>
        <end position="324"/>
    </location>
</feature>
<evidence type="ECO:0000256" key="2">
    <source>
        <dbReference type="SAM" id="MobiDB-lite"/>
    </source>
</evidence>
<accession>A0A9W7F879</accession>
<protein>
    <recommendedName>
        <fullName evidence="3">WW domain-containing protein</fullName>
    </recommendedName>
</protein>
<dbReference type="PANTHER" id="PTHR12184">
    <property type="entry name" value="UBIQUINOL-CYTOCHROME C REDUCTASE COMPLEX ASSEMBLY FACTOR 1 FAMILY MEMBER"/>
    <property type="match status" value="1"/>
</dbReference>